<reference evidence="2 3" key="1">
    <citation type="submission" date="2017-03" db="EMBL/GenBank/DDBJ databases">
        <title>Genome sequencing of Shewanella japonica KCTC 22435.</title>
        <authorList>
            <person name="Kim K.M."/>
        </authorList>
    </citation>
    <scope>NUCLEOTIDE SEQUENCE [LARGE SCALE GENOMIC DNA]</scope>
    <source>
        <strain evidence="2 3">KCTC 22435</strain>
    </source>
</reference>
<dbReference type="RefSeq" id="WP_080916742.1">
    <property type="nucleotide sequence ID" value="NZ_CP020472.1"/>
</dbReference>
<protein>
    <submittedName>
        <fullName evidence="2">Peptidase S1</fullName>
    </submittedName>
</protein>
<name>A0ABM6JPV2_9GAMM</name>
<evidence type="ECO:0000313" key="3">
    <source>
        <dbReference type="Proteomes" id="UP000191820"/>
    </source>
</evidence>
<feature type="chain" id="PRO_5047005100" evidence="1">
    <location>
        <begin position="17"/>
        <end position="406"/>
    </location>
</feature>
<accession>A0ABM6JPV2</accession>
<dbReference type="PANTHER" id="PTHR43019">
    <property type="entry name" value="SERINE ENDOPROTEASE DEGS"/>
    <property type="match status" value="1"/>
</dbReference>
<dbReference type="InterPro" id="IPR009003">
    <property type="entry name" value="Peptidase_S1_PA"/>
</dbReference>
<dbReference type="Gene3D" id="2.40.10.10">
    <property type="entry name" value="Trypsin-like serine proteases"/>
    <property type="match status" value="2"/>
</dbReference>
<keyword evidence="1" id="KW-0732">Signal</keyword>
<dbReference type="Proteomes" id="UP000191820">
    <property type="component" value="Chromosome"/>
</dbReference>
<proteinExistence type="predicted"/>
<dbReference type="InterPro" id="IPR043504">
    <property type="entry name" value="Peptidase_S1_PA_chymotrypsin"/>
</dbReference>
<keyword evidence="3" id="KW-1185">Reference proteome</keyword>
<evidence type="ECO:0000313" key="2">
    <source>
        <dbReference type="EMBL" id="ARD23755.1"/>
    </source>
</evidence>
<feature type="signal peptide" evidence="1">
    <location>
        <begin position="1"/>
        <end position="16"/>
    </location>
</feature>
<sequence>MKLSSLLMLLTVCVVAAGCQSTKIKANKLPKGVAVNKSVEIPNQTQVAFYLPKSATEHRFYLEQWNVWVDPGQGVKDGVQNAIQAYFPSAEPLDLTSDQQIGLLIDIDPKWTFSNGKALMTINYRVFDGEQKEIRKGEKEYKAYLGNVSDGTGFYNASLRATQLMLVDVLNKLKPTQEKYASTLKMQDANVKQLVNLEKPFSSGTGFYINGNGQLLTAAHVLNNCLVVQAKVGDEFIDVTPEAKSTLLDLAVINTDKPIDKFLPFRQDKNMYLGESVTNVGYPLQGLLAASPNLTRGNISSRSALKGSVGLFQFSAPIQPGSGGGPVVSDGGELLGITVSTLNSAKLIESGVLPQNVNFALEAKYAARFLDKHNVPHVLVEPNENGHISIANEAALSSVVQLSCYQ</sequence>
<evidence type="ECO:0000256" key="1">
    <source>
        <dbReference type="SAM" id="SignalP"/>
    </source>
</evidence>
<dbReference type="Pfam" id="PF13365">
    <property type="entry name" value="Trypsin_2"/>
    <property type="match status" value="1"/>
</dbReference>
<gene>
    <name evidence="2" type="ORF">SJ2017_3506</name>
</gene>
<dbReference type="PROSITE" id="PS51257">
    <property type="entry name" value="PROKAR_LIPOPROTEIN"/>
    <property type="match status" value="1"/>
</dbReference>
<dbReference type="PANTHER" id="PTHR43019:SF23">
    <property type="entry name" value="PROTEASE DO-LIKE 5, CHLOROPLASTIC"/>
    <property type="match status" value="1"/>
</dbReference>
<dbReference type="SUPFAM" id="SSF50494">
    <property type="entry name" value="Trypsin-like serine proteases"/>
    <property type="match status" value="1"/>
</dbReference>
<organism evidence="2 3">
    <name type="scientific">Shewanella japonica</name>
    <dbReference type="NCBI Taxonomy" id="93973"/>
    <lineage>
        <taxon>Bacteria</taxon>
        <taxon>Pseudomonadati</taxon>
        <taxon>Pseudomonadota</taxon>
        <taxon>Gammaproteobacteria</taxon>
        <taxon>Alteromonadales</taxon>
        <taxon>Shewanellaceae</taxon>
        <taxon>Shewanella</taxon>
    </lineage>
</organism>
<dbReference type="EMBL" id="CP020472">
    <property type="protein sequence ID" value="ARD23755.1"/>
    <property type="molecule type" value="Genomic_DNA"/>
</dbReference>